<dbReference type="GeneID" id="19275638"/>
<dbReference type="STRING" id="1229662.W3WXG5"/>
<name>W3WXG5_PESFW</name>
<keyword evidence="2" id="KW-1185">Reference proteome</keyword>
<dbReference type="RefSeq" id="XP_007837397.1">
    <property type="nucleotide sequence ID" value="XM_007839206.1"/>
</dbReference>
<proteinExistence type="predicted"/>
<protein>
    <recommendedName>
        <fullName evidence="3">Amidoligase enzyme</fullName>
    </recommendedName>
</protein>
<sequence length="438" mass="49079">MSSQPPTPGMKATRFPPLTRGFEFEFLIPFRFDKVDGYQDIVIPEGKHFTMYAGCIVLPRENFYHDVPEIMFADARNECHHILYGLLTMHGIDCNDPGSVETYDTLPPEPGHPNAQVAGAPVYYRWNIKSDASLGALWADHWSEDAGPYQLADVEIVSPPLLDNDPDADKQIKTVLEIIQNVFLCFTPKCCGLHIHIGQGNVFFDADAAKQLAALFLCVERLFNSLHPGHRRLDPFNHPSIRNWTNAGAGMTAEEANNPRHTVNTWDEWTREYEPEVPTPRATLQRGVEALLGTTSVPAVIKMMTAPDRPAYTFDNLLNHVKPTIECRQGAGTLNPEWALHWSHILAAVVDLGRRANGTLFWLHLVPTLSLIGENGEASEGAMTIDAFVRNVLKLPETANYIARTTPHERCYPPLKGDQVTWRRNPELIPQIKPAMLP</sequence>
<dbReference type="AlphaFoldDB" id="W3WXG5"/>
<dbReference type="OrthoDB" id="412402at2759"/>
<dbReference type="Proteomes" id="UP000030651">
    <property type="component" value="Unassembled WGS sequence"/>
</dbReference>
<dbReference type="HOGENOM" id="CLU_625698_0_0_1"/>
<dbReference type="EMBL" id="KI912115">
    <property type="protein sequence ID" value="ETS78563.1"/>
    <property type="molecule type" value="Genomic_DNA"/>
</dbReference>
<reference evidence="2" key="1">
    <citation type="journal article" date="2015" name="BMC Genomics">
        <title>Genomic and transcriptomic analysis of the endophytic fungus Pestalotiopsis fici reveals its lifestyle and high potential for synthesis of natural products.</title>
        <authorList>
            <person name="Wang X."/>
            <person name="Zhang X."/>
            <person name="Liu L."/>
            <person name="Xiang M."/>
            <person name="Wang W."/>
            <person name="Sun X."/>
            <person name="Che Y."/>
            <person name="Guo L."/>
            <person name="Liu G."/>
            <person name="Guo L."/>
            <person name="Wang C."/>
            <person name="Yin W.B."/>
            <person name="Stadler M."/>
            <person name="Zhang X."/>
            <person name="Liu X."/>
        </authorList>
    </citation>
    <scope>NUCLEOTIDE SEQUENCE [LARGE SCALE GENOMIC DNA]</scope>
    <source>
        <strain evidence="2">W106-1 / CGMCC3.15140</strain>
    </source>
</reference>
<dbReference type="Pfam" id="PF12224">
    <property type="entry name" value="Amidoligase_2"/>
    <property type="match status" value="1"/>
</dbReference>
<dbReference type="PANTHER" id="PTHR36847">
    <property type="entry name" value="AMIDOLIGASE ENZYME"/>
    <property type="match status" value="1"/>
</dbReference>
<evidence type="ECO:0000313" key="1">
    <source>
        <dbReference type="EMBL" id="ETS78563.1"/>
    </source>
</evidence>
<organism evidence="1 2">
    <name type="scientific">Pestalotiopsis fici (strain W106-1 / CGMCC3.15140)</name>
    <dbReference type="NCBI Taxonomy" id="1229662"/>
    <lineage>
        <taxon>Eukaryota</taxon>
        <taxon>Fungi</taxon>
        <taxon>Dikarya</taxon>
        <taxon>Ascomycota</taxon>
        <taxon>Pezizomycotina</taxon>
        <taxon>Sordariomycetes</taxon>
        <taxon>Xylariomycetidae</taxon>
        <taxon>Amphisphaeriales</taxon>
        <taxon>Sporocadaceae</taxon>
        <taxon>Pestalotiopsis</taxon>
    </lineage>
</organism>
<evidence type="ECO:0008006" key="3">
    <source>
        <dbReference type="Google" id="ProtNLM"/>
    </source>
</evidence>
<accession>W3WXG5</accession>
<dbReference type="PANTHER" id="PTHR36847:SF1">
    <property type="entry name" value="AMIDOLIGASE ENZYME"/>
    <property type="match status" value="1"/>
</dbReference>
<gene>
    <name evidence="1" type="ORF">PFICI_10625</name>
</gene>
<dbReference type="InterPro" id="IPR022025">
    <property type="entry name" value="Amidoligase_2"/>
</dbReference>
<dbReference type="InParanoid" id="W3WXG5"/>
<evidence type="ECO:0000313" key="2">
    <source>
        <dbReference type="Proteomes" id="UP000030651"/>
    </source>
</evidence>
<dbReference type="KEGG" id="pfy:PFICI_10625"/>